<dbReference type="InterPro" id="IPR027417">
    <property type="entry name" value="P-loop_NTPase"/>
</dbReference>
<dbReference type="InterPro" id="IPR041685">
    <property type="entry name" value="AAA_GajA/Old/RecF-like"/>
</dbReference>
<evidence type="ECO:0000259" key="2">
    <source>
        <dbReference type="Pfam" id="PF13304"/>
    </source>
</evidence>
<accession>A0A1Y1QU26</accession>
<protein>
    <recommendedName>
        <fullName evidence="5">ATPase</fullName>
    </recommendedName>
</protein>
<organism evidence="3 4">
    <name type="scientific">Thiothrix lacustris</name>
    <dbReference type="NCBI Taxonomy" id="525917"/>
    <lineage>
        <taxon>Bacteria</taxon>
        <taxon>Pseudomonadati</taxon>
        <taxon>Pseudomonadota</taxon>
        <taxon>Gammaproteobacteria</taxon>
        <taxon>Thiotrichales</taxon>
        <taxon>Thiotrichaceae</taxon>
        <taxon>Thiothrix</taxon>
    </lineage>
</organism>
<dbReference type="SUPFAM" id="SSF52540">
    <property type="entry name" value="P-loop containing nucleoside triphosphate hydrolases"/>
    <property type="match status" value="1"/>
</dbReference>
<dbReference type="Proteomes" id="UP000192491">
    <property type="component" value="Unassembled WGS sequence"/>
</dbReference>
<sequence>MITELRLENWKSFGEATLYIDPLSILIGTNASGKSNVLDALQFLQRIANGTNVKDALNGLRGGLDWVVKKPNNVFSLSVTNQILDDKYQYTIRCEIKKNQDVIIIDECLTVLNYKKEFRYHTDSQRISSLYVQLFSKTIKTEGESGIPIWCGSVAMNIGVSVRRVVMFNPIASTMKHYSTLSDQIDSDAGNIAGVLAALSPEKQKEIEDTLTQYANRLPERDIHRVYAEKVGKLGKDAMLYCDEKWGESGEVFTVDARAMSDGTLRFLAILTALLTLPEGSLLAIDEVDNGFHPSRAHLLLEALQTIGKQRNIDVLVTTHNPALLDALGTEFVPFVTVAHRDSITGESKLTLLEDIEQLPKLLAQGTVGKLSTQGLIEKSLESVHG</sequence>
<evidence type="ECO:0008006" key="5">
    <source>
        <dbReference type="Google" id="ProtNLM"/>
    </source>
</evidence>
<dbReference type="AlphaFoldDB" id="A0A1Y1QU26"/>
<dbReference type="GO" id="GO:0005524">
    <property type="term" value="F:ATP binding"/>
    <property type="evidence" value="ECO:0007669"/>
    <property type="project" value="InterPro"/>
</dbReference>
<evidence type="ECO:0000313" key="4">
    <source>
        <dbReference type="Proteomes" id="UP000192491"/>
    </source>
</evidence>
<evidence type="ECO:0000313" key="3">
    <source>
        <dbReference type="EMBL" id="OQX13867.1"/>
    </source>
</evidence>
<dbReference type="PANTHER" id="PTHR40396:SF1">
    <property type="entry name" value="ATPASE AAA-TYPE CORE DOMAIN-CONTAINING PROTEIN"/>
    <property type="match status" value="1"/>
</dbReference>
<name>A0A1Y1QU26_9GAMM</name>
<dbReference type="Pfam" id="PF13304">
    <property type="entry name" value="AAA_21"/>
    <property type="match status" value="1"/>
</dbReference>
<feature type="domain" description="Endonuclease GajA/Old nuclease/RecF-like AAA" evidence="1">
    <location>
        <begin position="1"/>
        <end position="108"/>
    </location>
</feature>
<dbReference type="InterPro" id="IPR003959">
    <property type="entry name" value="ATPase_AAA_core"/>
</dbReference>
<dbReference type="EMBL" id="MTEJ01000039">
    <property type="protein sequence ID" value="OQX13867.1"/>
    <property type="molecule type" value="Genomic_DNA"/>
</dbReference>
<dbReference type="InterPro" id="IPR014555">
    <property type="entry name" value="RecF-like"/>
</dbReference>
<dbReference type="PANTHER" id="PTHR40396">
    <property type="entry name" value="ATPASE-LIKE PROTEIN"/>
    <property type="match status" value="1"/>
</dbReference>
<proteinExistence type="predicted"/>
<gene>
    <name evidence="3" type="ORF">BWK73_11160</name>
</gene>
<evidence type="ECO:0000259" key="1">
    <source>
        <dbReference type="Pfam" id="PF13175"/>
    </source>
</evidence>
<dbReference type="Gene3D" id="3.40.50.300">
    <property type="entry name" value="P-loop containing nucleotide triphosphate hydrolases"/>
    <property type="match status" value="1"/>
</dbReference>
<comment type="caution">
    <text evidence="3">The sequence shown here is derived from an EMBL/GenBank/DDBJ whole genome shotgun (WGS) entry which is preliminary data.</text>
</comment>
<dbReference type="PIRSF" id="PIRSF029347">
    <property type="entry name" value="RecF"/>
    <property type="match status" value="1"/>
</dbReference>
<feature type="domain" description="ATPase AAA-type core" evidence="2">
    <location>
        <begin position="229"/>
        <end position="326"/>
    </location>
</feature>
<dbReference type="Pfam" id="PF13175">
    <property type="entry name" value="AAA_15"/>
    <property type="match status" value="1"/>
</dbReference>
<dbReference type="GO" id="GO:0016887">
    <property type="term" value="F:ATP hydrolysis activity"/>
    <property type="evidence" value="ECO:0007669"/>
    <property type="project" value="InterPro"/>
</dbReference>
<reference evidence="3 4" key="1">
    <citation type="submission" date="2017-01" db="EMBL/GenBank/DDBJ databases">
        <title>Novel large sulfur bacteria in the metagenomes of groundwater-fed chemosynthetic microbial mats in the Lake Huron basin.</title>
        <authorList>
            <person name="Sharrar A.M."/>
            <person name="Flood B.E."/>
            <person name="Bailey J.V."/>
            <person name="Jones D.S."/>
            <person name="Biddanda B."/>
            <person name="Ruberg S.A."/>
            <person name="Marcus D.N."/>
            <person name="Dick G.J."/>
        </authorList>
    </citation>
    <scope>NUCLEOTIDE SEQUENCE [LARGE SCALE GENOMIC DNA]</scope>
    <source>
        <strain evidence="3">A8</strain>
    </source>
</reference>